<dbReference type="InterPro" id="IPR001005">
    <property type="entry name" value="SANT/Myb"/>
</dbReference>
<dbReference type="InterPro" id="IPR017884">
    <property type="entry name" value="SANT_dom"/>
</dbReference>
<organism evidence="7 8">
    <name type="scientific">Megaselia scalaris</name>
    <name type="common">Humpbacked fly</name>
    <name type="synonym">Phora scalaris</name>
    <dbReference type="NCBI Taxonomy" id="36166"/>
    <lineage>
        <taxon>Eukaryota</taxon>
        <taxon>Metazoa</taxon>
        <taxon>Ecdysozoa</taxon>
        <taxon>Arthropoda</taxon>
        <taxon>Hexapoda</taxon>
        <taxon>Insecta</taxon>
        <taxon>Pterygota</taxon>
        <taxon>Neoptera</taxon>
        <taxon>Endopterygota</taxon>
        <taxon>Diptera</taxon>
        <taxon>Brachycera</taxon>
        <taxon>Muscomorpha</taxon>
        <taxon>Platypezoidea</taxon>
        <taxon>Phoridae</taxon>
        <taxon>Megaseliini</taxon>
        <taxon>Megaselia</taxon>
    </lineage>
</organism>
<comment type="similarity">
    <text evidence="2">Belongs to the SNF2/RAD54 helicase family. ISWI subfamily.</text>
</comment>
<dbReference type="GO" id="GO:0016787">
    <property type="term" value="F:hydrolase activity"/>
    <property type="evidence" value="ECO:0007669"/>
    <property type="project" value="UniProtKB-KW"/>
</dbReference>
<keyword evidence="8" id="KW-1185">Reference proteome</keyword>
<dbReference type="CDD" id="cd00167">
    <property type="entry name" value="SANT"/>
    <property type="match status" value="1"/>
</dbReference>
<protein>
    <recommendedName>
        <fullName evidence="6">SANT domain-containing protein</fullName>
    </recommendedName>
</protein>
<evidence type="ECO:0000256" key="3">
    <source>
        <dbReference type="ARBA" id="ARBA00022801"/>
    </source>
</evidence>
<evidence type="ECO:0000256" key="1">
    <source>
        <dbReference type="ARBA" id="ARBA00004123"/>
    </source>
</evidence>
<dbReference type="GO" id="GO:0005634">
    <property type="term" value="C:nucleus"/>
    <property type="evidence" value="ECO:0007669"/>
    <property type="project" value="UniProtKB-SubCell"/>
</dbReference>
<evidence type="ECO:0000256" key="5">
    <source>
        <dbReference type="ARBA" id="ARBA00023242"/>
    </source>
</evidence>
<keyword evidence="4" id="KW-0156">Chromatin regulator</keyword>
<dbReference type="FunFam" id="1.10.10.60:FF:000022">
    <property type="entry name" value="ISWI chromatin-remodeling complex ATPase CHR11 isoform A"/>
    <property type="match status" value="1"/>
</dbReference>
<accession>T1H6I5</accession>
<evidence type="ECO:0000259" key="6">
    <source>
        <dbReference type="PROSITE" id="PS51293"/>
    </source>
</evidence>
<dbReference type="AlphaFoldDB" id="T1H6I5"/>
<dbReference type="InterPro" id="IPR009057">
    <property type="entry name" value="Homeodomain-like_sf"/>
</dbReference>
<evidence type="ECO:0000313" key="7">
    <source>
        <dbReference type="EnsemblMetazoa" id="MESCA012318-PA"/>
    </source>
</evidence>
<dbReference type="STRING" id="36166.T1H6I5"/>
<dbReference type="SUPFAM" id="SSF46689">
    <property type="entry name" value="Homeodomain-like"/>
    <property type="match status" value="1"/>
</dbReference>
<sequence length="61" mass="7147">IQRNKEKLTLTEKESLLTQGFTSWTKRDFNQFIKANEKYGRDDIESIAKDVEGKTPEEVIE</sequence>
<keyword evidence="5" id="KW-0539">Nucleus</keyword>
<dbReference type="PROSITE" id="PS51293">
    <property type="entry name" value="SANT"/>
    <property type="match status" value="1"/>
</dbReference>
<keyword evidence="3" id="KW-0378">Hydrolase</keyword>
<dbReference type="EnsemblMetazoa" id="MESCA012318-RA">
    <property type="protein sequence ID" value="MESCA012318-PA"/>
    <property type="gene ID" value="MESCA012318"/>
</dbReference>
<evidence type="ECO:0000256" key="2">
    <source>
        <dbReference type="ARBA" id="ARBA00009687"/>
    </source>
</evidence>
<feature type="domain" description="SANT" evidence="6">
    <location>
        <begin position="19"/>
        <end position="61"/>
    </location>
</feature>
<reference evidence="7" key="2">
    <citation type="submission" date="2015-06" db="UniProtKB">
        <authorList>
            <consortium name="EnsemblMetazoa"/>
        </authorList>
    </citation>
    <scope>IDENTIFICATION</scope>
</reference>
<reference evidence="8" key="1">
    <citation type="submission" date="2013-02" db="EMBL/GenBank/DDBJ databases">
        <authorList>
            <person name="Hughes D."/>
        </authorList>
    </citation>
    <scope>NUCLEOTIDE SEQUENCE</scope>
    <source>
        <strain>Durham</strain>
        <strain evidence="8">NC isolate 2 -- Noor lab</strain>
    </source>
</reference>
<dbReference type="Proteomes" id="UP000015102">
    <property type="component" value="Unassembled WGS sequence"/>
</dbReference>
<dbReference type="Gene3D" id="1.10.10.60">
    <property type="entry name" value="Homeodomain-like"/>
    <property type="match status" value="1"/>
</dbReference>
<evidence type="ECO:0000313" key="8">
    <source>
        <dbReference type="Proteomes" id="UP000015102"/>
    </source>
</evidence>
<dbReference type="HOGENOM" id="CLU_2929426_0_0_1"/>
<dbReference type="GO" id="GO:0006325">
    <property type="term" value="P:chromatin organization"/>
    <property type="evidence" value="ECO:0007669"/>
    <property type="project" value="UniProtKB-KW"/>
</dbReference>
<comment type="subcellular location">
    <subcellularLocation>
        <location evidence="1">Nucleus</location>
    </subcellularLocation>
</comment>
<proteinExistence type="inferred from homology"/>
<evidence type="ECO:0000256" key="4">
    <source>
        <dbReference type="ARBA" id="ARBA00022853"/>
    </source>
</evidence>
<name>T1H6I5_MEGSC</name>